<dbReference type="InterPro" id="IPR000477">
    <property type="entry name" value="RT_dom"/>
</dbReference>
<accession>A0A812E6S5</accession>
<evidence type="ECO:0000259" key="1">
    <source>
        <dbReference type="Pfam" id="PF00078"/>
    </source>
</evidence>
<dbReference type="SUPFAM" id="SSF56672">
    <property type="entry name" value="DNA/RNA polymerases"/>
    <property type="match status" value="1"/>
</dbReference>
<dbReference type="PANTHER" id="PTHR19446">
    <property type="entry name" value="REVERSE TRANSCRIPTASES"/>
    <property type="match status" value="1"/>
</dbReference>
<dbReference type="Proteomes" id="UP000597762">
    <property type="component" value="Unassembled WGS sequence"/>
</dbReference>
<dbReference type="InterPro" id="IPR043502">
    <property type="entry name" value="DNA/RNA_pol_sf"/>
</dbReference>
<dbReference type="Pfam" id="PF00078">
    <property type="entry name" value="RVT_1"/>
    <property type="match status" value="1"/>
</dbReference>
<dbReference type="CDD" id="cd01650">
    <property type="entry name" value="RT_nLTR_like"/>
    <property type="match status" value="1"/>
</dbReference>
<dbReference type="AlphaFoldDB" id="A0A812E6S5"/>
<reference evidence="2" key="1">
    <citation type="submission" date="2021-01" db="EMBL/GenBank/DDBJ databases">
        <authorList>
            <person name="Li R."/>
            <person name="Bekaert M."/>
        </authorList>
    </citation>
    <scope>NUCLEOTIDE SEQUENCE</scope>
    <source>
        <strain evidence="2">Farmed</strain>
    </source>
</reference>
<evidence type="ECO:0000313" key="2">
    <source>
        <dbReference type="EMBL" id="CAE1314799.1"/>
    </source>
</evidence>
<keyword evidence="3" id="KW-1185">Reference proteome</keyword>
<comment type="caution">
    <text evidence="2">The sequence shown here is derived from an EMBL/GenBank/DDBJ whole genome shotgun (WGS) entry which is preliminary data.</text>
</comment>
<gene>
    <name evidence="2" type="ORF">SPHA_65813</name>
</gene>
<name>A0A812E6S5_ACAPH</name>
<sequence length="278" mass="31875">MEQAASVGDSQKLYQTLKTATKGNSRLSEVLLDPNGMSISQMADCTIRWKQHFETLLNYDPPSQRPPSTLTNAPDANCDSPMEEEIRDVIKGLNNKAAGEDGLPAELYKSCPNLMARCLHPMLDAVWRSEQLPQDWSDAILLPFYKKGNCHNCRNYKGISLINVASKIFSIIVLCRFQNIQHHRTRPNQAGFRRGRGCIDQIFSLRQILKKRWAYQQSTIVCFIDFTAAFDSVDRRSLWDIMRHDDFPSKLLNLIKAYYAHTQTRVRCHGEESDFFVV</sequence>
<evidence type="ECO:0000313" key="3">
    <source>
        <dbReference type="Proteomes" id="UP000597762"/>
    </source>
</evidence>
<proteinExistence type="predicted"/>
<feature type="domain" description="Reverse transcriptase" evidence="1">
    <location>
        <begin position="147"/>
        <end position="271"/>
    </location>
</feature>
<organism evidence="2 3">
    <name type="scientific">Acanthosepion pharaonis</name>
    <name type="common">Pharaoh cuttlefish</name>
    <name type="synonym">Sepia pharaonis</name>
    <dbReference type="NCBI Taxonomy" id="158019"/>
    <lineage>
        <taxon>Eukaryota</taxon>
        <taxon>Metazoa</taxon>
        <taxon>Spiralia</taxon>
        <taxon>Lophotrochozoa</taxon>
        <taxon>Mollusca</taxon>
        <taxon>Cephalopoda</taxon>
        <taxon>Coleoidea</taxon>
        <taxon>Decapodiformes</taxon>
        <taxon>Sepiida</taxon>
        <taxon>Sepiina</taxon>
        <taxon>Sepiidae</taxon>
        <taxon>Acanthosepion</taxon>
    </lineage>
</organism>
<dbReference type="OrthoDB" id="6142323at2759"/>
<protein>
    <recommendedName>
        <fullName evidence="1">Reverse transcriptase domain-containing protein</fullName>
    </recommendedName>
</protein>
<dbReference type="EMBL" id="CAHIKZ030004736">
    <property type="protein sequence ID" value="CAE1314799.1"/>
    <property type="molecule type" value="Genomic_DNA"/>
</dbReference>